<name>A0A8S5N1U2_9CAUD</name>
<comment type="similarity">
    <text evidence="1">Belongs to the ninG family.</text>
</comment>
<evidence type="ECO:0000256" key="1">
    <source>
        <dbReference type="ARBA" id="ARBA00008471"/>
    </source>
</evidence>
<sequence>MHFITRSVYKYRRDERNCHAGCMRCNVILHGNYIVYTRRMQRKYGEILVDEMINDKQICKITT</sequence>
<dbReference type="Pfam" id="PF05766">
    <property type="entry name" value="NinG"/>
    <property type="match status" value="1"/>
</dbReference>
<reference evidence="3" key="1">
    <citation type="journal article" date="2021" name="Proc. Natl. Acad. Sci. U.S.A.">
        <title>A Catalog of Tens of Thousands of Viruses from Human Metagenomes Reveals Hidden Associations with Chronic Diseases.</title>
        <authorList>
            <person name="Tisza M.J."/>
            <person name="Buck C.B."/>
        </authorList>
    </citation>
    <scope>NUCLEOTIDE SEQUENCE</scope>
    <source>
        <strain evidence="3">Cttxo15</strain>
    </source>
</reference>
<dbReference type="InterPro" id="IPR008713">
    <property type="entry name" value="Phage_lambda_NinG"/>
</dbReference>
<evidence type="ECO:0000256" key="2">
    <source>
        <dbReference type="ARBA" id="ARBA00021638"/>
    </source>
</evidence>
<evidence type="ECO:0000313" key="3">
    <source>
        <dbReference type="EMBL" id="DAD88448.1"/>
    </source>
</evidence>
<accession>A0A8S5N1U2</accession>
<organism evidence="3">
    <name type="scientific">Podoviridae sp. cttxo15</name>
    <dbReference type="NCBI Taxonomy" id="2826584"/>
    <lineage>
        <taxon>Viruses</taxon>
        <taxon>Duplodnaviria</taxon>
        <taxon>Heunggongvirae</taxon>
        <taxon>Uroviricota</taxon>
        <taxon>Caudoviricetes</taxon>
    </lineage>
</organism>
<proteinExistence type="inferred from homology"/>
<dbReference type="EMBL" id="BK015041">
    <property type="protein sequence ID" value="DAD88448.1"/>
    <property type="molecule type" value="Genomic_DNA"/>
</dbReference>
<protein>
    <recommendedName>
        <fullName evidence="2">Protein ninG</fullName>
    </recommendedName>
</protein>